<sequence>MKCSTRMKLMRRKKTRAKVVIRRKMKKLPQLKVKLQMTKKRDVKAMQMAKKKTQLRLESNAFTTTTAQTSSDGSFSCPICGAQFTSLANMQLHAEDCNA</sequence>
<reference evidence="1" key="1">
    <citation type="submission" date="2022-08" db="UniProtKB">
        <authorList>
            <consortium name="EnsemblMetazoa"/>
        </authorList>
    </citation>
    <scope>IDENTIFICATION</scope>
</reference>
<accession>A0A8W7P2X7</accession>
<proteinExistence type="predicted"/>
<dbReference type="EnsemblMetazoa" id="ACOM024510-RA">
    <property type="protein sequence ID" value="ACOM024510-PA.1"/>
    <property type="gene ID" value="ACOM024510"/>
</dbReference>
<evidence type="ECO:0008006" key="2">
    <source>
        <dbReference type="Google" id="ProtNLM"/>
    </source>
</evidence>
<dbReference type="AlphaFoldDB" id="A0A8W7P2X7"/>
<organism evidence="1">
    <name type="scientific">Anopheles coluzzii</name>
    <name type="common">African malaria mosquito</name>
    <dbReference type="NCBI Taxonomy" id="1518534"/>
    <lineage>
        <taxon>Eukaryota</taxon>
        <taxon>Metazoa</taxon>
        <taxon>Ecdysozoa</taxon>
        <taxon>Arthropoda</taxon>
        <taxon>Hexapoda</taxon>
        <taxon>Insecta</taxon>
        <taxon>Pterygota</taxon>
        <taxon>Neoptera</taxon>
        <taxon>Endopterygota</taxon>
        <taxon>Diptera</taxon>
        <taxon>Nematocera</taxon>
        <taxon>Culicoidea</taxon>
        <taxon>Culicidae</taxon>
        <taxon>Anophelinae</taxon>
        <taxon>Anopheles</taxon>
    </lineage>
</organism>
<dbReference type="Proteomes" id="UP000075882">
    <property type="component" value="Unassembled WGS sequence"/>
</dbReference>
<protein>
    <recommendedName>
        <fullName evidence="2">C2H2-type domain-containing protein</fullName>
    </recommendedName>
</protein>
<dbReference type="VEuPathDB" id="VectorBase:ACON2_037019"/>
<name>A0A8W7P2X7_ANOCL</name>
<evidence type="ECO:0000313" key="1">
    <source>
        <dbReference type="EnsemblMetazoa" id="ACOM024510-PA.1"/>
    </source>
</evidence>